<evidence type="ECO:0000313" key="4">
    <source>
        <dbReference type="Proteomes" id="UP000324767"/>
    </source>
</evidence>
<keyword evidence="2" id="KW-0812">Transmembrane</keyword>
<dbReference type="OrthoDB" id="10550568at2759"/>
<evidence type="ECO:0000256" key="1">
    <source>
        <dbReference type="SAM" id="MobiDB-lite"/>
    </source>
</evidence>
<feature type="compositionally biased region" description="Basic and acidic residues" evidence="1">
    <location>
        <begin position="179"/>
        <end position="190"/>
    </location>
</feature>
<keyword evidence="2" id="KW-1133">Transmembrane helix</keyword>
<comment type="caution">
    <text evidence="3">The sequence shown here is derived from an EMBL/GenBank/DDBJ whole genome shotgun (WGS) entry which is preliminary data.</text>
</comment>
<name>A0A5M8PHC0_9LECA</name>
<dbReference type="AlphaFoldDB" id="A0A5M8PHC0"/>
<evidence type="ECO:0000256" key="2">
    <source>
        <dbReference type="SAM" id="Phobius"/>
    </source>
</evidence>
<sequence>MKGLSAEQDHAYSMITFWIKQVAGNAPVLALQKICTSPGFRKFLMKLVESNLGKAHCSFAEGNQKAGALAAALEFVQASRRRLASCLQRDKQDTKGQPCREAAYLSEKLQMVPAMFENATGVDRRSDEEVEEEEVIKVAGASGVHYTGKGRISGTVKQKQTRIGAKWEKDGGSSNTDDNEGHEAAEDEMDKARKDNIAYCTERNIVRGTRKALNQMRDYCGDLEDSPRPLCDKKFKAEVSEIFLAGTKLSFDVIKDQFLDFAERTSSLRTLVPATAWDLDDPISIFNAIEHASTQSDDAKIRQAYGQMQLYASINRLVDQGRRSKQKHKKDAARHQLPQLDFLDQYADEKARNEKPEAKKLMRYKFRQEYYGGRNWLEMANLFGGTGVVFVFLVAKIAHKYTSFQRA</sequence>
<accession>A0A5M8PHC0</accession>
<proteinExistence type="predicted"/>
<keyword evidence="2" id="KW-0472">Membrane</keyword>
<evidence type="ECO:0000313" key="3">
    <source>
        <dbReference type="EMBL" id="KAA6408725.1"/>
    </source>
</evidence>
<reference evidence="3 4" key="1">
    <citation type="submission" date="2019-09" db="EMBL/GenBank/DDBJ databases">
        <title>The hologenome of the rock-dwelling lichen Lasallia pustulata.</title>
        <authorList>
            <person name="Greshake Tzovaras B."/>
            <person name="Segers F."/>
            <person name="Bicker A."/>
            <person name="Dal Grande F."/>
            <person name="Otte J."/>
            <person name="Hankeln T."/>
            <person name="Schmitt I."/>
            <person name="Ebersberger I."/>
        </authorList>
    </citation>
    <scope>NUCLEOTIDE SEQUENCE [LARGE SCALE GENOMIC DNA]</scope>
    <source>
        <strain evidence="3">A1-1</strain>
    </source>
</reference>
<feature type="transmembrane region" description="Helical" evidence="2">
    <location>
        <begin position="376"/>
        <end position="398"/>
    </location>
</feature>
<feature type="region of interest" description="Disordered" evidence="1">
    <location>
        <begin position="153"/>
        <end position="190"/>
    </location>
</feature>
<protein>
    <submittedName>
        <fullName evidence="3">Uncharacterized protein</fullName>
    </submittedName>
</protein>
<organism evidence="3 4">
    <name type="scientific">Lasallia pustulata</name>
    <dbReference type="NCBI Taxonomy" id="136370"/>
    <lineage>
        <taxon>Eukaryota</taxon>
        <taxon>Fungi</taxon>
        <taxon>Dikarya</taxon>
        <taxon>Ascomycota</taxon>
        <taxon>Pezizomycotina</taxon>
        <taxon>Lecanoromycetes</taxon>
        <taxon>OSLEUM clade</taxon>
        <taxon>Umbilicariomycetidae</taxon>
        <taxon>Umbilicariales</taxon>
        <taxon>Umbilicariaceae</taxon>
        <taxon>Lasallia</taxon>
    </lineage>
</organism>
<dbReference type="Proteomes" id="UP000324767">
    <property type="component" value="Unassembled WGS sequence"/>
</dbReference>
<dbReference type="EMBL" id="VXIT01000013">
    <property type="protein sequence ID" value="KAA6408725.1"/>
    <property type="molecule type" value="Genomic_DNA"/>
</dbReference>
<gene>
    <name evidence="3" type="ORF">FRX48_07807</name>
</gene>